<name>A0A0G1CCD2_9BACT</name>
<organism evidence="2 3">
    <name type="scientific">Candidatus Gottesmanbacteria bacterium GW2011_GWA2_42_18</name>
    <dbReference type="NCBI Taxonomy" id="1618442"/>
    <lineage>
        <taxon>Bacteria</taxon>
        <taxon>Candidatus Gottesmaniibacteriota</taxon>
    </lineage>
</organism>
<reference evidence="2 3" key="1">
    <citation type="journal article" date="2015" name="Nature">
        <title>rRNA introns, odd ribosomes, and small enigmatic genomes across a large radiation of phyla.</title>
        <authorList>
            <person name="Brown C.T."/>
            <person name="Hug L.A."/>
            <person name="Thomas B.C."/>
            <person name="Sharon I."/>
            <person name="Castelle C.J."/>
            <person name="Singh A."/>
            <person name="Wilkins M.J."/>
            <person name="Williams K.H."/>
            <person name="Banfield J.F."/>
        </authorList>
    </citation>
    <scope>NUCLEOTIDE SEQUENCE [LARGE SCALE GENOMIC DNA]</scope>
</reference>
<feature type="transmembrane region" description="Helical" evidence="1">
    <location>
        <begin position="60"/>
        <end position="81"/>
    </location>
</feature>
<feature type="transmembrane region" description="Helical" evidence="1">
    <location>
        <begin position="32"/>
        <end position="53"/>
    </location>
</feature>
<keyword evidence="1" id="KW-0812">Transmembrane</keyword>
<dbReference type="PANTHER" id="PTHR37309">
    <property type="entry name" value="SLR0284 PROTEIN"/>
    <property type="match status" value="1"/>
</dbReference>
<keyword evidence="1" id="KW-1133">Transmembrane helix</keyword>
<feature type="transmembrane region" description="Helical" evidence="1">
    <location>
        <begin position="7"/>
        <end position="26"/>
    </location>
</feature>
<dbReference type="PATRIC" id="fig|1618442.3.peg.339"/>
<dbReference type="InterPro" id="IPR007165">
    <property type="entry name" value="Phage_holin_4_2"/>
</dbReference>
<proteinExistence type="predicted"/>
<evidence type="ECO:0000313" key="2">
    <source>
        <dbReference type="EMBL" id="KKS47298.1"/>
    </source>
</evidence>
<dbReference type="Pfam" id="PF04020">
    <property type="entry name" value="Phage_holin_4_2"/>
    <property type="match status" value="1"/>
</dbReference>
<keyword evidence="1" id="KW-0472">Membrane</keyword>
<evidence type="ECO:0000313" key="3">
    <source>
        <dbReference type="Proteomes" id="UP000034320"/>
    </source>
</evidence>
<gene>
    <name evidence="2" type="ORF">UV09_C0006G0007</name>
</gene>
<dbReference type="PANTHER" id="PTHR37309:SF1">
    <property type="entry name" value="SLR0284 PROTEIN"/>
    <property type="match status" value="1"/>
</dbReference>
<dbReference type="Proteomes" id="UP000034320">
    <property type="component" value="Unassembled WGS sequence"/>
</dbReference>
<evidence type="ECO:0000256" key="1">
    <source>
        <dbReference type="SAM" id="Phobius"/>
    </source>
</evidence>
<comment type="caution">
    <text evidence="2">The sequence shown here is derived from an EMBL/GenBank/DDBJ whole genome shotgun (WGS) entry which is preliminary data.</text>
</comment>
<accession>A0A0G1CCD2</accession>
<feature type="transmembrane region" description="Helical" evidence="1">
    <location>
        <begin position="87"/>
        <end position="110"/>
    </location>
</feature>
<protein>
    <recommendedName>
        <fullName evidence="4">Phage holin family protein</fullName>
    </recommendedName>
</protein>
<sequence length="111" mass="11902">MRFLIDLLIRALVLLLTAYIVPGFKIGDYTTAVMVALVLALLNLLLKPILVILTLPATILTLGLFMFVINAILLIIASRLISGFQIAGFGTAILASIVITVIGSLLNILIK</sequence>
<dbReference type="EMBL" id="LCDD01000006">
    <property type="protein sequence ID" value="KKS47298.1"/>
    <property type="molecule type" value="Genomic_DNA"/>
</dbReference>
<dbReference type="AlphaFoldDB" id="A0A0G1CCD2"/>
<evidence type="ECO:0008006" key="4">
    <source>
        <dbReference type="Google" id="ProtNLM"/>
    </source>
</evidence>